<dbReference type="PANTHER" id="PTHR44520">
    <property type="entry name" value="RESPONSE REGULATOR RCP1-RELATED"/>
    <property type="match status" value="1"/>
</dbReference>
<evidence type="ECO:0000313" key="3">
    <source>
        <dbReference type="EMBL" id="SDA66565.1"/>
    </source>
</evidence>
<dbReference type="STRING" id="279824.SAMN03080617_01588"/>
<dbReference type="Proteomes" id="UP000198756">
    <property type="component" value="Unassembled WGS sequence"/>
</dbReference>
<dbReference type="Pfam" id="PF00072">
    <property type="entry name" value="Response_reg"/>
    <property type="match status" value="1"/>
</dbReference>
<gene>
    <name evidence="3" type="ORF">SAMN03080617_01588</name>
</gene>
<dbReference type="InterPro" id="IPR001789">
    <property type="entry name" value="Sig_transdc_resp-reg_receiver"/>
</dbReference>
<organism evidence="3 4">
    <name type="scientific">Algoriphagus alkaliphilus</name>
    <dbReference type="NCBI Taxonomy" id="279824"/>
    <lineage>
        <taxon>Bacteria</taxon>
        <taxon>Pseudomonadati</taxon>
        <taxon>Bacteroidota</taxon>
        <taxon>Cytophagia</taxon>
        <taxon>Cytophagales</taxon>
        <taxon>Cyclobacteriaceae</taxon>
        <taxon>Algoriphagus</taxon>
    </lineage>
</organism>
<dbReference type="GO" id="GO:0000160">
    <property type="term" value="P:phosphorelay signal transduction system"/>
    <property type="evidence" value="ECO:0007669"/>
    <property type="project" value="InterPro"/>
</dbReference>
<evidence type="ECO:0000256" key="1">
    <source>
        <dbReference type="PROSITE-ProRule" id="PRU00169"/>
    </source>
</evidence>
<proteinExistence type="predicted"/>
<dbReference type="InterPro" id="IPR052893">
    <property type="entry name" value="TCS_response_regulator"/>
</dbReference>
<dbReference type="AlphaFoldDB" id="A0A1G5XAH4"/>
<accession>A0A1G5XAH4</accession>
<feature type="modified residue" description="4-aspartylphosphate" evidence="1">
    <location>
        <position position="59"/>
    </location>
</feature>
<evidence type="ECO:0000259" key="2">
    <source>
        <dbReference type="PROSITE" id="PS50110"/>
    </source>
</evidence>
<dbReference type="RefSeq" id="WP_092729409.1">
    <property type="nucleotide sequence ID" value="NZ_FMXE01000009.1"/>
</dbReference>
<dbReference type="EMBL" id="FMXE01000009">
    <property type="protein sequence ID" value="SDA66565.1"/>
    <property type="molecule type" value="Genomic_DNA"/>
</dbReference>
<sequence length="128" mass="14614">MKSEIILVDDDEVLLVILEKMFHKVSPDTKLRLFSSGMEALDHLANSPITGLKRFLLLDINLKDLSGWDFLNELADRNDTNSKVILITSSVSALNSEFAKKYTSVIGFFEKPLTFDKIQRILEQIREI</sequence>
<dbReference type="SMART" id="SM00448">
    <property type="entry name" value="REC"/>
    <property type="match status" value="1"/>
</dbReference>
<keyword evidence="1" id="KW-0597">Phosphoprotein</keyword>
<reference evidence="4" key="1">
    <citation type="submission" date="2016-10" db="EMBL/GenBank/DDBJ databases">
        <authorList>
            <person name="Varghese N."/>
            <person name="Submissions S."/>
        </authorList>
    </citation>
    <scope>NUCLEOTIDE SEQUENCE [LARGE SCALE GENOMIC DNA]</scope>
    <source>
        <strain evidence="4">DSM 22703</strain>
    </source>
</reference>
<dbReference type="OrthoDB" id="827995at2"/>
<keyword evidence="4" id="KW-1185">Reference proteome</keyword>
<feature type="domain" description="Response regulatory" evidence="2">
    <location>
        <begin position="4"/>
        <end position="126"/>
    </location>
</feature>
<name>A0A1G5XAH4_9BACT</name>
<protein>
    <submittedName>
        <fullName evidence="3">Response regulator receiver domain-containing protein</fullName>
    </submittedName>
</protein>
<dbReference type="Gene3D" id="3.40.50.2300">
    <property type="match status" value="1"/>
</dbReference>
<dbReference type="PANTHER" id="PTHR44520:SF2">
    <property type="entry name" value="RESPONSE REGULATOR RCP1"/>
    <property type="match status" value="1"/>
</dbReference>
<evidence type="ECO:0000313" key="4">
    <source>
        <dbReference type="Proteomes" id="UP000198756"/>
    </source>
</evidence>
<dbReference type="PROSITE" id="PS50110">
    <property type="entry name" value="RESPONSE_REGULATORY"/>
    <property type="match status" value="1"/>
</dbReference>
<dbReference type="SUPFAM" id="SSF52172">
    <property type="entry name" value="CheY-like"/>
    <property type="match status" value="1"/>
</dbReference>
<dbReference type="InterPro" id="IPR011006">
    <property type="entry name" value="CheY-like_superfamily"/>
</dbReference>